<accession>A0A6L8W507</accession>
<comment type="caution">
    <text evidence="2">The sequence shown here is derived from an EMBL/GenBank/DDBJ whole genome shotgun (WGS) entry which is preliminary data.</text>
</comment>
<dbReference type="Proteomes" id="UP000476030">
    <property type="component" value="Unassembled WGS sequence"/>
</dbReference>
<dbReference type="InterPro" id="IPR016936">
    <property type="entry name" value="UCP029693"/>
</dbReference>
<keyword evidence="1" id="KW-0812">Transmembrane</keyword>
<keyword evidence="3" id="KW-1185">Reference proteome</keyword>
<proteinExistence type="predicted"/>
<dbReference type="Pfam" id="PF10095">
    <property type="entry name" value="DUF2333"/>
    <property type="match status" value="2"/>
</dbReference>
<organism evidence="2 3">
    <name type="scientific">Sneathiella litorea</name>
    <dbReference type="NCBI Taxonomy" id="2606216"/>
    <lineage>
        <taxon>Bacteria</taxon>
        <taxon>Pseudomonadati</taxon>
        <taxon>Pseudomonadota</taxon>
        <taxon>Alphaproteobacteria</taxon>
        <taxon>Sneathiellales</taxon>
        <taxon>Sneathiellaceae</taxon>
        <taxon>Sneathiella</taxon>
    </lineage>
</organism>
<name>A0A6L8W507_9PROT</name>
<evidence type="ECO:0000313" key="3">
    <source>
        <dbReference type="Proteomes" id="UP000476030"/>
    </source>
</evidence>
<feature type="transmembrane region" description="Helical" evidence="1">
    <location>
        <begin position="31"/>
        <end position="51"/>
    </location>
</feature>
<evidence type="ECO:0000313" key="2">
    <source>
        <dbReference type="EMBL" id="MZR29573.1"/>
    </source>
</evidence>
<dbReference type="EMBL" id="WTUW01000001">
    <property type="protein sequence ID" value="MZR29573.1"/>
    <property type="molecule type" value="Genomic_DNA"/>
</dbReference>
<dbReference type="RefSeq" id="WP_161314032.1">
    <property type="nucleotide sequence ID" value="NZ_WTUW01000001.1"/>
</dbReference>
<evidence type="ECO:0000256" key="1">
    <source>
        <dbReference type="SAM" id="Phobius"/>
    </source>
</evidence>
<keyword evidence="1" id="KW-0472">Membrane</keyword>
<dbReference type="AlphaFoldDB" id="A0A6L8W507"/>
<gene>
    <name evidence="2" type="ORF">GQE98_02890</name>
</gene>
<reference evidence="2 3" key="1">
    <citation type="submission" date="2019-12" db="EMBL/GenBank/DDBJ databases">
        <title>Snethiella sp. nov. sp. isolated from sea sand.</title>
        <authorList>
            <person name="Kim J."/>
            <person name="Jeong S.E."/>
            <person name="Jung H.S."/>
            <person name="Jeon C.O."/>
        </authorList>
    </citation>
    <scope>NUCLEOTIDE SEQUENCE [LARGE SCALE GENOMIC DNA]</scope>
    <source>
        <strain evidence="2 3">DP05</strain>
    </source>
</reference>
<sequence length="329" mass="36662">MSEIGSNGKETKRIGRRAEIVRESAKRSWKVFAFLILLFLILYYPVGMLMIHNIEDDTDFVPTGTNVVAGGSHAVDMMAGLIDREINVNRWTANDPFFMPSSLLDNMPNYQQGIISALARFGFELTDQIGRTRGSSQTDPDLQEAAGLLQYSGTKWAWDPTISLLPTAASEEQYEKARSSLISYNKRLAAGKAVFEKRADNLLATLDRIALDMGSSTATIDQHVDENSGDIIDFQADNIFYGVKGQAYGYYLLLKALSQDYESLIKERGLTNAWSQMLASLKSVIDLNPFIIVNAAPDSQFLPNHLTAQGFYILRARTQLQEISNILLK</sequence>
<keyword evidence="1" id="KW-1133">Transmembrane helix</keyword>
<protein>
    <submittedName>
        <fullName evidence="2">DUF2333 family protein</fullName>
    </submittedName>
</protein>